<name>A0A655R037_VIBCL</name>
<dbReference type="EMBL" id="CWOW01000012">
    <property type="protein sequence ID" value="CSA79878.1"/>
    <property type="molecule type" value="Genomic_DNA"/>
</dbReference>
<proteinExistence type="predicted"/>
<organism evidence="1 2">
    <name type="scientific">Vibrio cholerae</name>
    <dbReference type="NCBI Taxonomy" id="666"/>
    <lineage>
        <taxon>Bacteria</taxon>
        <taxon>Pseudomonadati</taxon>
        <taxon>Pseudomonadota</taxon>
        <taxon>Gammaproteobacteria</taxon>
        <taxon>Vibrionales</taxon>
        <taxon>Vibrionaceae</taxon>
        <taxon>Vibrio</taxon>
    </lineage>
</organism>
<sequence>MRPPWFMVFSMALNALGTPDISKPTSKPSVIPSSFITSSRFCSATFTARVTPILRAKSRRYSFTSVITTWRAPTCFATAAAIMPIGPAPVIRTSSPTKSNESAVCTAFPNGSKIDARSSEIPSGILNALNAGITKYSEKQPVRFTPTPMVLRHRWVRPPRQLRQ</sequence>
<protein>
    <submittedName>
        <fullName evidence="1">Uncharacterized protein</fullName>
    </submittedName>
</protein>
<accession>A0A655R037</accession>
<evidence type="ECO:0000313" key="1">
    <source>
        <dbReference type="EMBL" id="CSA79878.1"/>
    </source>
</evidence>
<dbReference type="AlphaFoldDB" id="A0A655R037"/>
<evidence type="ECO:0000313" key="2">
    <source>
        <dbReference type="Proteomes" id="UP000044806"/>
    </source>
</evidence>
<dbReference type="Proteomes" id="UP000044806">
    <property type="component" value="Unassembled WGS sequence"/>
</dbReference>
<reference evidence="1 2" key="1">
    <citation type="submission" date="2015-07" db="EMBL/GenBank/DDBJ databases">
        <authorList>
            <consortium name="Pathogen Informatics"/>
        </authorList>
    </citation>
    <scope>NUCLEOTIDE SEQUENCE [LARGE SCALE GENOMIC DNA]</scope>
    <source>
        <strain evidence="1 2">A51</strain>
    </source>
</reference>
<gene>
    <name evidence="1" type="ORF">ERS013165_02455</name>
</gene>